<dbReference type="PANTHER" id="PTHR36435">
    <property type="entry name" value="SLR1288 PROTEIN"/>
    <property type="match status" value="1"/>
</dbReference>
<dbReference type="RefSeq" id="WP_308948750.1">
    <property type="nucleotide sequence ID" value="NZ_JARXHW010000005.1"/>
</dbReference>
<keyword evidence="1" id="KW-1133">Transmembrane helix</keyword>
<reference evidence="3 4" key="1">
    <citation type="submission" date="2023-04" db="EMBL/GenBank/DDBJ databases">
        <title>A novel bacteria isolated from coastal sediment.</title>
        <authorList>
            <person name="Liu X.-J."/>
            <person name="Du Z.-J."/>
        </authorList>
    </citation>
    <scope>NUCLEOTIDE SEQUENCE [LARGE SCALE GENOMIC DNA]</scope>
    <source>
        <strain evidence="3 4">SDUM461003</strain>
    </source>
</reference>
<dbReference type="InterPro" id="IPR052710">
    <property type="entry name" value="CAAX_protease"/>
</dbReference>
<proteinExistence type="predicted"/>
<evidence type="ECO:0000313" key="3">
    <source>
        <dbReference type="EMBL" id="MDQ8206646.1"/>
    </source>
</evidence>
<feature type="transmembrane region" description="Helical" evidence="1">
    <location>
        <begin position="190"/>
        <end position="210"/>
    </location>
</feature>
<dbReference type="Pfam" id="PF02517">
    <property type="entry name" value="Rce1-like"/>
    <property type="match status" value="1"/>
</dbReference>
<comment type="caution">
    <text evidence="3">The sequence shown here is derived from an EMBL/GenBank/DDBJ whole genome shotgun (WGS) entry which is preliminary data.</text>
</comment>
<name>A0ABU1ARD0_9BACT</name>
<keyword evidence="1" id="KW-0812">Transmembrane</keyword>
<dbReference type="InterPro" id="IPR003675">
    <property type="entry name" value="Rce1/LyrA-like_dom"/>
</dbReference>
<feature type="transmembrane region" description="Helical" evidence="1">
    <location>
        <begin position="135"/>
        <end position="155"/>
    </location>
</feature>
<gene>
    <name evidence="3" type="ORF">QEH52_03940</name>
</gene>
<evidence type="ECO:0000313" key="4">
    <source>
        <dbReference type="Proteomes" id="UP001225316"/>
    </source>
</evidence>
<feature type="domain" description="CAAX prenyl protease 2/Lysostaphin resistance protein A-like" evidence="2">
    <location>
        <begin position="194"/>
        <end position="279"/>
    </location>
</feature>
<evidence type="ECO:0000259" key="2">
    <source>
        <dbReference type="Pfam" id="PF02517"/>
    </source>
</evidence>
<dbReference type="PANTHER" id="PTHR36435:SF1">
    <property type="entry name" value="CAAX AMINO TERMINAL PROTEASE FAMILY PROTEIN"/>
    <property type="match status" value="1"/>
</dbReference>
<feature type="transmembrane region" description="Helical" evidence="1">
    <location>
        <begin position="91"/>
        <end position="114"/>
    </location>
</feature>
<evidence type="ECO:0000256" key="1">
    <source>
        <dbReference type="SAM" id="Phobius"/>
    </source>
</evidence>
<protein>
    <submittedName>
        <fullName evidence="3">Type II CAAX endopeptidase family protein</fullName>
    </submittedName>
</protein>
<keyword evidence="4" id="KW-1185">Reference proteome</keyword>
<sequence length="295" mass="32482">MPTETQVDAPLIVASLLILGILGSSAALWFRHIQRPREDIIEPAGVPAWSIGWVNFGIFICAMIISVFLVQSMAAALFFTTPSESEAPLELTPWLAVMAVLLLQLPMLAVFYGARRFYPGHYASRLNKVHLSLWAAFRQALPLFLMFLPVIWIASLVSTALLNVLEAAGVIDAFAPQELITLFQKGGDPLAIGLLVLMAVVLAPIVEEIIFRGCIYRFLKSQTTRLPAQILSGCVFSMMHANLMSFVPLVIVGVLLARAYEKSGNLLVPIWFHAFFNAFSLLMLLITSLSEVIPQ</sequence>
<organism evidence="3 4">
    <name type="scientific">Thalassobacterium maritimum</name>
    <dbReference type="NCBI Taxonomy" id="3041265"/>
    <lineage>
        <taxon>Bacteria</taxon>
        <taxon>Pseudomonadati</taxon>
        <taxon>Verrucomicrobiota</taxon>
        <taxon>Opitutia</taxon>
        <taxon>Puniceicoccales</taxon>
        <taxon>Coraliomargaritaceae</taxon>
        <taxon>Thalassobacterium</taxon>
    </lineage>
</organism>
<dbReference type="EMBL" id="JARXHW010000005">
    <property type="protein sequence ID" value="MDQ8206646.1"/>
    <property type="molecule type" value="Genomic_DNA"/>
</dbReference>
<feature type="transmembrane region" description="Helical" evidence="1">
    <location>
        <begin position="230"/>
        <end position="256"/>
    </location>
</feature>
<feature type="transmembrane region" description="Helical" evidence="1">
    <location>
        <begin position="268"/>
        <end position="289"/>
    </location>
</feature>
<keyword evidence="1" id="KW-0472">Membrane</keyword>
<accession>A0ABU1ARD0</accession>
<feature type="transmembrane region" description="Helical" evidence="1">
    <location>
        <begin position="51"/>
        <end position="79"/>
    </location>
</feature>
<dbReference type="Proteomes" id="UP001225316">
    <property type="component" value="Unassembled WGS sequence"/>
</dbReference>
<feature type="transmembrane region" description="Helical" evidence="1">
    <location>
        <begin position="12"/>
        <end position="30"/>
    </location>
</feature>